<accession>A0A8H6F2S8</accession>
<evidence type="ECO:0000313" key="4">
    <source>
        <dbReference type="Proteomes" id="UP000536275"/>
    </source>
</evidence>
<feature type="transmembrane region" description="Helical" evidence="2">
    <location>
        <begin position="270"/>
        <end position="293"/>
    </location>
</feature>
<comment type="caution">
    <text evidence="3">The sequence shown here is derived from an EMBL/GenBank/DDBJ whole genome shotgun (WGS) entry which is preliminary data.</text>
</comment>
<keyword evidence="2" id="KW-0472">Membrane</keyword>
<sequence length="539" mass="61079">MRILSIDFPTSLFHSTTQGWNQTPPHETKNPTVSIAHTLKNFLLWLIFINLINHYISNFKLYFGEIDIVLLLSNSSLEPISSTNVSPLSTMKEINKFIINQDLENILRGIYVRNEDIYLNNINQTTILCQPIIMCNDNSIQMLFLEKFYNDNQGNFKYQNLIKVESILLQKFVNKNTNLDLSSSLSSSSSSMKRNDLIEQFLRIVLTRLYPRYFGHILPSIGGGGGFGGFGGVDTIVNANHIGISNKDNVEEMTSSLNVDRIVKKVRNSMIPITVGKIGLLINSIILFLLYVLLHCCPKILIWHYVNLGSLYLINLLNVAFILMILISKSQLKTYSTKDFGYILIVFEFLSILSIMVLFFHDHKSIMKRQLFVAYSCSSSVYSDHMDKPGTANSSGHKDINGNNLSNTLPPPQQQQQQSASRPPPPPLFPSSISPPLSYYPDHQSGYSIKPKEKQYQQGQTQAQDQLHRVSSIRAQSLQEHYSTPVPVSTPIINDQITTNLKNDIDRRCITAPVKVVKKLDSTKPQYQHHPGYLPNLKL</sequence>
<keyword evidence="2" id="KW-0812">Transmembrane</keyword>
<gene>
    <name evidence="3" type="ORF">FOB64_003365</name>
</gene>
<proteinExistence type="predicted"/>
<protein>
    <submittedName>
        <fullName evidence="3">Putative integral membrane protein</fullName>
    </submittedName>
</protein>
<evidence type="ECO:0000256" key="1">
    <source>
        <dbReference type="SAM" id="MobiDB-lite"/>
    </source>
</evidence>
<feature type="transmembrane region" description="Helical" evidence="2">
    <location>
        <begin position="305"/>
        <end position="328"/>
    </location>
</feature>
<feature type="compositionally biased region" description="Polar residues" evidence="1">
    <location>
        <begin position="391"/>
        <end position="408"/>
    </location>
</feature>
<evidence type="ECO:0000313" key="3">
    <source>
        <dbReference type="EMBL" id="KAF6069225.1"/>
    </source>
</evidence>
<dbReference type="AlphaFoldDB" id="A0A8H6F2S8"/>
<dbReference type="EMBL" id="JABWAD010000043">
    <property type="protein sequence ID" value="KAF6069225.1"/>
    <property type="molecule type" value="Genomic_DNA"/>
</dbReference>
<name>A0A8H6F2S8_CANAX</name>
<keyword evidence="2" id="KW-1133">Transmembrane helix</keyword>
<organism evidence="3 4">
    <name type="scientific">Candida albicans</name>
    <name type="common">Yeast</name>
    <dbReference type="NCBI Taxonomy" id="5476"/>
    <lineage>
        <taxon>Eukaryota</taxon>
        <taxon>Fungi</taxon>
        <taxon>Dikarya</taxon>
        <taxon>Ascomycota</taxon>
        <taxon>Saccharomycotina</taxon>
        <taxon>Pichiomycetes</taxon>
        <taxon>Debaryomycetaceae</taxon>
        <taxon>Candida/Lodderomyces clade</taxon>
        <taxon>Candida</taxon>
    </lineage>
</organism>
<dbReference type="Proteomes" id="UP000536275">
    <property type="component" value="Unassembled WGS sequence"/>
</dbReference>
<evidence type="ECO:0000256" key="2">
    <source>
        <dbReference type="SAM" id="Phobius"/>
    </source>
</evidence>
<feature type="transmembrane region" description="Helical" evidence="2">
    <location>
        <begin position="340"/>
        <end position="360"/>
    </location>
</feature>
<feature type="region of interest" description="Disordered" evidence="1">
    <location>
        <begin position="388"/>
        <end position="435"/>
    </location>
</feature>
<reference evidence="3 4" key="1">
    <citation type="submission" date="2020-03" db="EMBL/GenBank/DDBJ databases">
        <title>FDA dAtabase for Regulatory Grade micrObial Sequences (FDA-ARGOS): Supporting development and validation of Infectious Disease Dx tests.</title>
        <authorList>
            <person name="Campos J."/>
            <person name="Goldberg B."/>
            <person name="Tallon L."/>
            <person name="Sadzewicz L."/>
            <person name="Vavikolanu K."/>
            <person name="Mehta A."/>
            <person name="Aluvathingal J."/>
            <person name="Nadendla S."/>
            <person name="Nandy P."/>
            <person name="Geyer C."/>
            <person name="Yan Y."/>
            <person name="Sichtig H."/>
        </authorList>
    </citation>
    <scope>NUCLEOTIDE SEQUENCE [LARGE SCALE GENOMIC DNA]</scope>
    <source>
        <strain evidence="3 4">FDAARGOS_656</strain>
    </source>
</reference>